<keyword evidence="5" id="KW-1185">Reference proteome</keyword>
<dbReference type="AlphaFoldDB" id="A0A8T2K9U3"/>
<feature type="compositionally biased region" description="Polar residues" evidence="2">
    <location>
        <begin position="19"/>
        <end position="29"/>
    </location>
</feature>
<evidence type="ECO:0000256" key="2">
    <source>
        <dbReference type="SAM" id="MobiDB-lite"/>
    </source>
</evidence>
<evidence type="ECO:0000313" key="5">
    <source>
        <dbReference type="Proteomes" id="UP000812440"/>
    </source>
</evidence>
<dbReference type="EMBL" id="JAACNH010000002">
    <property type="protein sequence ID" value="KAG8451287.1"/>
    <property type="molecule type" value="Genomic_DNA"/>
</dbReference>
<dbReference type="InterPro" id="IPR058190">
    <property type="entry name" value="CC4_CEP85"/>
</dbReference>
<feature type="domain" description="Centrosomal protein of 85 kDa-like CC4 coiled-coil" evidence="3">
    <location>
        <begin position="507"/>
        <end position="591"/>
    </location>
</feature>
<dbReference type="PANTHER" id="PTHR31075">
    <property type="entry name" value="CENTROSOMAL PROTEIN OF 85 KDA"/>
    <property type="match status" value="1"/>
</dbReference>
<reference evidence="4" key="1">
    <citation type="thesis" date="2020" institute="ProQuest LLC" country="789 East Eisenhower Parkway, Ann Arbor, MI, USA">
        <title>Comparative Genomics and Chromosome Evolution.</title>
        <authorList>
            <person name="Mudd A.B."/>
        </authorList>
    </citation>
    <scope>NUCLEOTIDE SEQUENCE</scope>
    <source>
        <strain evidence="4">Female2</strain>
        <tissue evidence="4">Blood</tissue>
    </source>
</reference>
<dbReference type="PANTHER" id="PTHR31075:SF3">
    <property type="entry name" value="CENTROSOMAL PROTEIN OF 85 KDA"/>
    <property type="match status" value="1"/>
</dbReference>
<organism evidence="4 5">
    <name type="scientific">Hymenochirus boettgeri</name>
    <name type="common">Congo dwarf clawed frog</name>
    <dbReference type="NCBI Taxonomy" id="247094"/>
    <lineage>
        <taxon>Eukaryota</taxon>
        <taxon>Metazoa</taxon>
        <taxon>Chordata</taxon>
        <taxon>Craniata</taxon>
        <taxon>Vertebrata</taxon>
        <taxon>Euteleostomi</taxon>
        <taxon>Amphibia</taxon>
        <taxon>Batrachia</taxon>
        <taxon>Anura</taxon>
        <taxon>Pipoidea</taxon>
        <taxon>Pipidae</taxon>
        <taxon>Pipinae</taxon>
        <taxon>Hymenochirus</taxon>
    </lineage>
</organism>
<comment type="caution">
    <text evidence="4">The sequence shown here is derived from an EMBL/GenBank/DDBJ whole genome shotgun (WGS) entry which is preliminary data.</text>
</comment>
<feature type="coiled-coil region" evidence="1">
    <location>
        <begin position="384"/>
        <end position="593"/>
    </location>
</feature>
<dbReference type="Proteomes" id="UP000812440">
    <property type="component" value="Chromosome 2"/>
</dbReference>
<protein>
    <recommendedName>
        <fullName evidence="3">Centrosomal protein of 85 kDa-like CC4 coiled-coil domain-containing protein</fullName>
    </recommendedName>
</protein>
<feature type="region of interest" description="Disordered" evidence="2">
    <location>
        <begin position="1"/>
        <end position="29"/>
    </location>
</feature>
<evidence type="ECO:0000256" key="1">
    <source>
        <dbReference type="SAM" id="Coils"/>
    </source>
</evidence>
<name>A0A8T2K9U3_9PIPI</name>
<gene>
    <name evidence="4" type="ORF">GDO86_003493</name>
</gene>
<proteinExistence type="predicted"/>
<dbReference type="OrthoDB" id="5972981at2759"/>
<accession>A0A8T2K9U3</accession>
<dbReference type="EMBL" id="JAACNH010000002">
    <property type="protein sequence ID" value="KAG8451286.1"/>
    <property type="molecule type" value="Genomic_DNA"/>
</dbReference>
<evidence type="ECO:0000259" key="3">
    <source>
        <dbReference type="Pfam" id="PF24555"/>
    </source>
</evidence>
<dbReference type="InterPro" id="IPR040210">
    <property type="entry name" value="Cep85/Cep85L"/>
</dbReference>
<keyword evidence="1" id="KW-0175">Coiled coil</keyword>
<sequence>MATVERKQNNGFQRIDGTEPSQASALTATDWQTPLVSGKAVSRFTTGCGVRMGSETAGLSCLESTEDFCNASGSMNFQPIRSQVTIPTAHVMPSTFGTLTRKTSENVVCTRLKESALQNLLPSDHTLEETRKFEMPNIEPTLNQSAILNAFCTDTPPSASEGIIHSKTESYSALPEKRETVEEIVCKSGQPSTSFANRQGWRPEQCTLQRGEFSAWRQQQTTENMRMRMEQLQLASACPAPSNYCSGLQSDSNQWEIIQKAREDILMEKKILVERQRRHILHLNQNLRENEVHVHNTLLGQASSFGDLYMIRMQELQGEVSFLRAQFAEKVDTSSREKAELEKKLCICETENRDIREAMKETAQKHAEYLRKQEERVKGRDRHINSLKKMCQKETEQNKEKQQRIETLERYLADLPTVQDHQKQMLELKGLQEKNIILEKQVSELEKRLVETRSINREKEVQLIAEKHRAEELSDTIDSLKKEIENFQQTEVGIKEKRLTRESEDLRQEVQSLQKEQECLKKVVENQKKKMEQMCDKMKGLEDQVAQEEGTGHALKEEAQRKEISLQQLRAAVKELAVQNQDLMEQNVTLQERLHQRVGEAQPAELEPRNLVLIYTELNICLRTCDPSVVFLHREWRVQTPISPCYWVYTLPRILRIWKE</sequence>
<dbReference type="GO" id="GO:0005813">
    <property type="term" value="C:centrosome"/>
    <property type="evidence" value="ECO:0007669"/>
    <property type="project" value="TreeGrafter"/>
</dbReference>
<dbReference type="Pfam" id="PF24555">
    <property type="entry name" value="CC4_CEP85"/>
    <property type="match status" value="1"/>
</dbReference>
<evidence type="ECO:0000313" key="4">
    <source>
        <dbReference type="EMBL" id="KAG8451286.1"/>
    </source>
</evidence>